<dbReference type="Pfam" id="PF07303">
    <property type="entry name" value="Occludin_ELL"/>
    <property type="match status" value="1"/>
</dbReference>
<dbReference type="EMBL" id="AMQN01012544">
    <property type="status" value="NOT_ANNOTATED_CDS"/>
    <property type="molecule type" value="Genomic_DNA"/>
</dbReference>
<comment type="subcellular location">
    <subcellularLocation>
        <location evidence="1">Nucleus</location>
    </subcellularLocation>
</comment>
<evidence type="ECO:0000256" key="2">
    <source>
        <dbReference type="ARBA" id="ARBA00009171"/>
    </source>
</evidence>
<name>R7TQW0_CAPTE</name>
<evidence type="ECO:0000256" key="3">
    <source>
        <dbReference type="ARBA" id="ARBA00023015"/>
    </source>
</evidence>
<dbReference type="InterPro" id="IPR036390">
    <property type="entry name" value="WH_DNA-bd_sf"/>
</dbReference>
<dbReference type="EMBL" id="AMQN01012543">
    <property type="status" value="NOT_ANNOTATED_CDS"/>
    <property type="molecule type" value="Genomic_DNA"/>
</dbReference>
<dbReference type="PANTHER" id="PTHR23288">
    <property type="entry name" value="OCCLUDIN AND RNA POLYMERASE II ELONGATION FACTOR ELL"/>
    <property type="match status" value="1"/>
</dbReference>
<evidence type="ECO:0000256" key="4">
    <source>
        <dbReference type="ARBA" id="ARBA00023163"/>
    </source>
</evidence>
<dbReference type="InterPro" id="IPR031176">
    <property type="entry name" value="ELL/occludin"/>
</dbReference>
<feature type="compositionally biased region" description="Basic and acidic residues" evidence="7">
    <location>
        <begin position="426"/>
        <end position="436"/>
    </location>
</feature>
<keyword evidence="11" id="KW-1185">Reference proteome</keyword>
<proteinExistence type="inferred from homology"/>
<feature type="region of interest" description="Disordered" evidence="7">
    <location>
        <begin position="21"/>
        <end position="41"/>
    </location>
</feature>
<organism evidence="9">
    <name type="scientific">Capitella teleta</name>
    <name type="common">Polychaete worm</name>
    <dbReference type="NCBI Taxonomy" id="283909"/>
    <lineage>
        <taxon>Eukaryota</taxon>
        <taxon>Metazoa</taxon>
        <taxon>Spiralia</taxon>
        <taxon>Lophotrochozoa</taxon>
        <taxon>Annelida</taxon>
        <taxon>Polychaeta</taxon>
        <taxon>Sedentaria</taxon>
        <taxon>Scolecida</taxon>
        <taxon>Capitellidae</taxon>
        <taxon>Capitella</taxon>
    </lineage>
</organism>
<dbReference type="SUPFAM" id="SSF144292">
    <property type="entry name" value="occludin/ELL-like"/>
    <property type="match status" value="1"/>
</dbReference>
<feature type="compositionally biased region" description="Polar residues" evidence="7">
    <location>
        <begin position="470"/>
        <end position="483"/>
    </location>
</feature>
<feature type="compositionally biased region" description="Low complexity" evidence="7">
    <location>
        <begin position="359"/>
        <end position="386"/>
    </location>
</feature>
<evidence type="ECO:0000313" key="9">
    <source>
        <dbReference type="EMBL" id="ELT93871.1"/>
    </source>
</evidence>
<protein>
    <recommendedName>
        <fullName evidence="8">OCEL domain-containing protein</fullName>
    </recommendedName>
</protein>
<keyword evidence="5" id="KW-0539">Nucleus</keyword>
<feature type="domain" description="OCEL" evidence="8">
    <location>
        <begin position="494"/>
        <end position="603"/>
    </location>
</feature>
<reference evidence="9 11" key="2">
    <citation type="journal article" date="2013" name="Nature">
        <title>Insights into bilaterian evolution from three spiralian genomes.</title>
        <authorList>
            <person name="Simakov O."/>
            <person name="Marletaz F."/>
            <person name="Cho S.J."/>
            <person name="Edsinger-Gonzales E."/>
            <person name="Havlak P."/>
            <person name="Hellsten U."/>
            <person name="Kuo D.H."/>
            <person name="Larsson T."/>
            <person name="Lv J."/>
            <person name="Arendt D."/>
            <person name="Savage R."/>
            <person name="Osoegawa K."/>
            <person name="de Jong P."/>
            <person name="Grimwood J."/>
            <person name="Chapman J.A."/>
            <person name="Shapiro H."/>
            <person name="Aerts A."/>
            <person name="Otillar R.P."/>
            <person name="Terry A.Y."/>
            <person name="Boore J.L."/>
            <person name="Grigoriev I.V."/>
            <person name="Lindberg D.R."/>
            <person name="Seaver E.C."/>
            <person name="Weisblat D.A."/>
            <person name="Putnam N.H."/>
            <person name="Rokhsar D.S."/>
        </authorList>
    </citation>
    <scope>NUCLEOTIDE SEQUENCE</scope>
    <source>
        <strain evidence="9 11">I ESC-2004</strain>
    </source>
</reference>
<dbReference type="OrthoDB" id="6284217at2759"/>
<dbReference type="Proteomes" id="UP000014760">
    <property type="component" value="Unassembled WGS sequence"/>
</dbReference>
<feature type="region of interest" description="Disordered" evidence="7">
    <location>
        <begin position="180"/>
        <end position="269"/>
    </location>
</feature>
<dbReference type="GO" id="GO:0042795">
    <property type="term" value="P:snRNA transcription by RNA polymerase II"/>
    <property type="evidence" value="ECO:0007669"/>
    <property type="project" value="TreeGrafter"/>
</dbReference>
<reference evidence="10" key="3">
    <citation type="submission" date="2015-06" db="UniProtKB">
        <authorList>
            <consortium name="EnsemblMetazoa"/>
        </authorList>
    </citation>
    <scope>IDENTIFICATION</scope>
</reference>
<dbReference type="Gene3D" id="6.10.140.340">
    <property type="match status" value="1"/>
</dbReference>
<dbReference type="InterPro" id="IPR042065">
    <property type="entry name" value="E3_ELL-like"/>
</dbReference>
<dbReference type="SUPFAM" id="SSF46785">
    <property type="entry name" value="Winged helix' DNA-binding domain"/>
    <property type="match status" value="1"/>
</dbReference>
<evidence type="ECO:0000256" key="7">
    <source>
        <dbReference type="SAM" id="MobiDB-lite"/>
    </source>
</evidence>
<dbReference type="PROSITE" id="PS51980">
    <property type="entry name" value="OCEL"/>
    <property type="match status" value="1"/>
</dbReference>
<dbReference type="GO" id="GO:0008023">
    <property type="term" value="C:transcription elongation factor complex"/>
    <property type="evidence" value="ECO:0007669"/>
    <property type="project" value="InterPro"/>
</dbReference>
<evidence type="ECO:0000256" key="6">
    <source>
        <dbReference type="PROSITE-ProRule" id="PRU01324"/>
    </source>
</evidence>
<dbReference type="STRING" id="283909.R7TQW0"/>
<dbReference type="OMA" id="QQFQSWH"/>
<evidence type="ECO:0000313" key="10">
    <source>
        <dbReference type="EnsemblMetazoa" id="CapteP226667"/>
    </source>
</evidence>
<evidence type="ECO:0000256" key="5">
    <source>
        <dbReference type="ARBA" id="ARBA00023242"/>
    </source>
</evidence>
<feature type="compositionally biased region" description="Basic residues" evidence="7">
    <location>
        <begin position="416"/>
        <end position="425"/>
    </location>
</feature>
<evidence type="ECO:0000256" key="1">
    <source>
        <dbReference type="ARBA" id="ARBA00004123"/>
    </source>
</evidence>
<dbReference type="GO" id="GO:0000987">
    <property type="term" value="F:cis-regulatory region sequence-specific DNA binding"/>
    <property type="evidence" value="ECO:0007669"/>
    <property type="project" value="TreeGrafter"/>
</dbReference>
<reference evidence="11" key="1">
    <citation type="submission" date="2012-12" db="EMBL/GenBank/DDBJ databases">
        <authorList>
            <person name="Hellsten U."/>
            <person name="Grimwood J."/>
            <person name="Chapman J.A."/>
            <person name="Shapiro H."/>
            <person name="Aerts A."/>
            <person name="Otillar R.P."/>
            <person name="Terry A.Y."/>
            <person name="Boore J.L."/>
            <person name="Simakov O."/>
            <person name="Marletaz F."/>
            <person name="Cho S.-J."/>
            <person name="Edsinger-Gonzales E."/>
            <person name="Havlak P."/>
            <person name="Kuo D.-H."/>
            <person name="Larsson T."/>
            <person name="Lv J."/>
            <person name="Arendt D."/>
            <person name="Savage R."/>
            <person name="Osoegawa K."/>
            <person name="de Jong P."/>
            <person name="Lindberg D.R."/>
            <person name="Seaver E.C."/>
            <person name="Weisblat D.A."/>
            <person name="Putnam N.H."/>
            <person name="Grigoriev I.V."/>
            <person name="Rokhsar D.S."/>
        </authorList>
    </citation>
    <scope>NUCLEOTIDE SEQUENCE</scope>
    <source>
        <strain evidence="11">I ESC-2004</strain>
    </source>
</reference>
<gene>
    <name evidence="9" type="ORF">CAPTEDRAFT_226667</name>
</gene>
<evidence type="ECO:0000313" key="11">
    <source>
        <dbReference type="Proteomes" id="UP000014760"/>
    </source>
</evidence>
<dbReference type="EnsemblMetazoa" id="CapteT226667">
    <property type="protein sequence ID" value="CapteP226667"/>
    <property type="gene ID" value="CapteG226667"/>
</dbReference>
<accession>R7TQW0</accession>
<dbReference type="AlphaFoldDB" id="R7TQW0"/>
<dbReference type="GO" id="GO:0006368">
    <property type="term" value="P:transcription elongation by RNA polymerase II"/>
    <property type="evidence" value="ECO:0007669"/>
    <property type="project" value="InterPro"/>
</dbReference>
<sequence length="606" mass="66897">MSALSDTRSVLEFADHNARGAATKRVLPRSQGSASEPGYRADWGNAISRTMAALVEGRDYALASSSEGASALKSVVRVKLTDSALRAIEDFHKNKRSNSGSSAAIRFKGGYGEIQIPDQQQNKRSFQFSLSGIQGDPNGSFECLQQHASPRASPALASLGDISHNLAIHATDDVYKTTRERMTQAEQESKKSCAQEIKPRGPRHSSHVIKRKVPPPPPPKRPSALDVAPSRAHSMAPRNTHSPSAPSKPLQAVPSPTAAPVQRTTNPEVMARPLKERVVHLLAIRPFKKPELIARLQKDGIRDRDRNSLFPILKTVALFNPRDNSYSLLRHLLSEVKEDWPFYTETDRQLLKRRKADGSPAQLSPAHSPAAPAAAAAASLTASASPAAPPPQHAPPQKRSPSAMAPSSDYSQPPIKRQRIAHHSAPKTDPKTDPHAPKVTASKQPKTSSVSNSNGGGGLAFSKEKLKLDSPNSLGESQENNNYLGDASPDKDAPDFVRQYPNIRSGDQRQKYKKDFNAEYEEYRQLHAKIDRVSNKFRTLVEKIQREEKGSAGYENMKSHIFMEYQTVKNNPKYLEQRKRCDYLYKKLGHIKKQITEFDLLTPVLS</sequence>
<dbReference type="EMBL" id="KB309592">
    <property type="protein sequence ID" value="ELT93871.1"/>
    <property type="molecule type" value="Genomic_DNA"/>
</dbReference>
<keyword evidence="3" id="KW-0805">Transcription regulation</keyword>
<feature type="region of interest" description="Disordered" evidence="7">
    <location>
        <begin position="354"/>
        <end position="509"/>
    </location>
</feature>
<feature type="compositionally biased region" description="Basic residues" evidence="7">
    <location>
        <begin position="200"/>
        <end position="213"/>
    </location>
</feature>
<dbReference type="InterPro" id="IPR019464">
    <property type="entry name" value="ELL_N"/>
</dbReference>
<dbReference type="HOGENOM" id="CLU_021268_0_0_1"/>
<comment type="similarity">
    <text evidence="2 6">Belongs to the ELL/occludin family.</text>
</comment>
<dbReference type="Gene3D" id="1.10.10.2670">
    <property type="entry name" value="E3 ubiquitin-protein ligase"/>
    <property type="match status" value="1"/>
</dbReference>
<dbReference type="InterPro" id="IPR010844">
    <property type="entry name" value="Occludin_ELL"/>
</dbReference>
<dbReference type="FunCoup" id="R7TQW0">
    <property type="interactions" value="1102"/>
</dbReference>
<keyword evidence="4" id="KW-0804">Transcription</keyword>
<evidence type="ECO:0000259" key="8">
    <source>
        <dbReference type="PROSITE" id="PS51980"/>
    </source>
</evidence>
<dbReference type="Pfam" id="PF10390">
    <property type="entry name" value="ELL"/>
    <property type="match status" value="1"/>
</dbReference>
<feature type="compositionally biased region" description="Basic and acidic residues" evidence="7">
    <location>
        <begin position="180"/>
        <end position="199"/>
    </location>
</feature>
<dbReference type="GO" id="GO:0032968">
    <property type="term" value="P:positive regulation of transcription elongation by RNA polymerase II"/>
    <property type="evidence" value="ECO:0007669"/>
    <property type="project" value="TreeGrafter"/>
</dbReference>
<dbReference type="PANTHER" id="PTHR23288:SF17">
    <property type="entry name" value="RNA POLYMERASE II ELONGATION FACTOR ELL"/>
    <property type="match status" value="1"/>
</dbReference>